<comment type="caution">
    <text evidence="1">The sequence shown here is derived from an EMBL/GenBank/DDBJ whole genome shotgun (WGS) entry which is preliminary data.</text>
</comment>
<dbReference type="AlphaFoldDB" id="A0A0F3GPD3"/>
<proteinExistence type="predicted"/>
<evidence type="ECO:0000313" key="1">
    <source>
        <dbReference type="EMBL" id="KJU83687.1"/>
    </source>
</evidence>
<dbReference type="EMBL" id="LACI01001775">
    <property type="protein sequence ID" value="KJU83687.1"/>
    <property type="molecule type" value="Genomic_DNA"/>
</dbReference>
<name>A0A0F3GPD3_9BACT</name>
<protein>
    <submittedName>
        <fullName evidence="1">Uncharacterized protein</fullName>
    </submittedName>
</protein>
<evidence type="ECO:0000313" key="2">
    <source>
        <dbReference type="Proteomes" id="UP000033423"/>
    </source>
</evidence>
<gene>
    <name evidence="1" type="ORF">MBAV_004118</name>
</gene>
<sequence>MLRYKTWSLETRSNNRPGLTCPGLTCPCLTCPDLTPPVSVQRMAIRIGQLLASTVSHLVP</sequence>
<accession>A0A0F3GPD3</accession>
<reference evidence="1 2" key="1">
    <citation type="submission" date="2015-02" db="EMBL/GenBank/DDBJ databases">
        <title>Single-cell genomics of uncultivated deep-branching MTB reveals a conserved set of magnetosome genes.</title>
        <authorList>
            <person name="Kolinko S."/>
            <person name="Richter M."/>
            <person name="Glockner F.O."/>
            <person name="Brachmann A."/>
            <person name="Schuler D."/>
        </authorList>
    </citation>
    <scope>NUCLEOTIDE SEQUENCE [LARGE SCALE GENOMIC DNA]</scope>
    <source>
        <strain evidence="1">TM-1</strain>
    </source>
</reference>
<organism evidence="1 2">
    <name type="scientific">Candidatus Magnetobacterium bavaricum</name>
    <dbReference type="NCBI Taxonomy" id="29290"/>
    <lineage>
        <taxon>Bacteria</taxon>
        <taxon>Pseudomonadati</taxon>
        <taxon>Nitrospirota</taxon>
        <taxon>Thermodesulfovibrionia</taxon>
        <taxon>Thermodesulfovibrionales</taxon>
        <taxon>Candidatus Magnetobacteriaceae</taxon>
        <taxon>Candidatus Magnetobacterium</taxon>
    </lineage>
</organism>
<keyword evidence="2" id="KW-1185">Reference proteome</keyword>
<dbReference type="Proteomes" id="UP000033423">
    <property type="component" value="Unassembled WGS sequence"/>
</dbReference>